<evidence type="ECO:0000313" key="2">
    <source>
        <dbReference type="EMBL" id="GLS45124.1"/>
    </source>
</evidence>
<keyword evidence="5" id="KW-1185">Reference proteome</keyword>
<evidence type="ECO:0000313" key="5">
    <source>
        <dbReference type="Proteomes" id="UP001156881"/>
    </source>
</evidence>
<protein>
    <submittedName>
        <fullName evidence="3">Uncharacterized protein</fullName>
    </submittedName>
</protein>
<proteinExistence type="predicted"/>
<accession>A0A7W6AN02</accession>
<reference evidence="2" key="4">
    <citation type="submission" date="2023-01" db="EMBL/GenBank/DDBJ databases">
        <title>Draft genome sequence of Methylobacterium brachythecii strain NBRC 107710.</title>
        <authorList>
            <person name="Sun Q."/>
            <person name="Mori K."/>
        </authorList>
    </citation>
    <scope>NUCLEOTIDE SEQUENCE</scope>
    <source>
        <strain evidence="2">NBRC 107710</strain>
    </source>
</reference>
<dbReference type="EMBL" id="JACIDN010000007">
    <property type="protein sequence ID" value="MBB3904214.1"/>
    <property type="molecule type" value="Genomic_DNA"/>
</dbReference>
<reference evidence="2" key="1">
    <citation type="journal article" date="2014" name="Int. J. Syst. Evol. Microbiol.">
        <title>Complete genome of a new Firmicutes species belonging to the dominant human colonic microbiota ('Ruminococcus bicirculans') reveals two chromosomes and a selective capacity to utilize plant glucans.</title>
        <authorList>
            <consortium name="NISC Comparative Sequencing Program"/>
            <person name="Wegmann U."/>
            <person name="Louis P."/>
            <person name="Goesmann A."/>
            <person name="Henrissat B."/>
            <person name="Duncan S.H."/>
            <person name="Flint H.J."/>
        </authorList>
    </citation>
    <scope>NUCLEOTIDE SEQUENCE</scope>
    <source>
        <strain evidence="2">NBRC 107710</strain>
    </source>
</reference>
<name>A0A7W6AN02_9HYPH</name>
<dbReference type="EMBL" id="BSPG01000018">
    <property type="protein sequence ID" value="GLS45124.1"/>
    <property type="molecule type" value="Genomic_DNA"/>
</dbReference>
<dbReference type="AlphaFoldDB" id="A0A7W6AN02"/>
<evidence type="ECO:0000256" key="1">
    <source>
        <dbReference type="SAM" id="MobiDB-lite"/>
    </source>
</evidence>
<dbReference type="Proteomes" id="UP001156881">
    <property type="component" value="Unassembled WGS sequence"/>
</dbReference>
<evidence type="ECO:0000313" key="4">
    <source>
        <dbReference type="Proteomes" id="UP000517759"/>
    </source>
</evidence>
<dbReference type="Proteomes" id="UP000517759">
    <property type="component" value="Unassembled WGS sequence"/>
</dbReference>
<feature type="region of interest" description="Disordered" evidence="1">
    <location>
        <begin position="1"/>
        <end position="54"/>
    </location>
</feature>
<evidence type="ECO:0000313" key="3">
    <source>
        <dbReference type="EMBL" id="MBB3904214.1"/>
    </source>
</evidence>
<dbReference type="RefSeq" id="WP_183507867.1">
    <property type="nucleotide sequence ID" value="NZ_BSPG01000018.1"/>
</dbReference>
<organism evidence="3 4">
    <name type="scientific">Methylobacterium brachythecii</name>
    <dbReference type="NCBI Taxonomy" id="1176177"/>
    <lineage>
        <taxon>Bacteria</taxon>
        <taxon>Pseudomonadati</taxon>
        <taxon>Pseudomonadota</taxon>
        <taxon>Alphaproteobacteria</taxon>
        <taxon>Hyphomicrobiales</taxon>
        <taxon>Methylobacteriaceae</taxon>
        <taxon>Methylobacterium</taxon>
    </lineage>
</organism>
<comment type="caution">
    <text evidence="3">The sequence shown here is derived from an EMBL/GenBank/DDBJ whole genome shotgun (WGS) entry which is preliminary data.</text>
</comment>
<feature type="compositionally biased region" description="Basic and acidic residues" evidence="1">
    <location>
        <begin position="13"/>
        <end position="27"/>
    </location>
</feature>
<reference evidence="3 4" key="3">
    <citation type="submission" date="2020-08" db="EMBL/GenBank/DDBJ databases">
        <title>Genomic Encyclopedia of Type Strains, Phase IV (KMG-IV): sequencing the most valuable type-strain genomes for metagenomic binning, comparative biology and taxonomic classification.</title>
        <authorList>
            <person name="Goeker M."/>
        </authorList>
    </citation>
    <scope>NUCLEOTIDE SEQUENCE [LARGE SCALE GENOMIC DNA]</scope>
    <source>
        <strain evidence="3 4">DSM 24105</strain>
    </source>
</reference>
<gene>
    <name evidence="2" type="ORF">GCM10007884_31130</name>
    <name evidence="3" type="ORF">GGR33_003733</name>
</gene>
<sequence>MSDETKPTTSSVDEAREKDTPKSKPAEGVEAGKSNPKAAGVPTGSAGKEDGGRK</sequence>
<reference evidence="5" key="2">
    <citation type="journal article" date="2019" name="Int. J. Syst. Evol. Microbiol.">
        <title>The Global Catalogue of Microorganisms (GCM) 10K type strain sequencing project: providing services to taxonomists for standard genome sequencing and annotation.</title>
        <authorList>
            <consortium name="The Broad Institute Genomics Platform"/>
            <consortium name="The Broad Institute Genome Sequencing Center for Infectious Disease"/>
            <person name="Wu L."/>
            <person name="Ma J."/>
        </authorList>
    </citation>
    <scope>NUCLEOTIDE SEQUENCE [LARGE SCALE GENOMIC DNA]</scope>
    <source>
        <strain evidence="5">NBRC 107710</strain>
    </source>
</reference>